<name>A0A7S1ZS30_9STRA</name>
<organism evidence="1">
    <name type="scientific">Ditylum brightwellii</name>
    <dbReference type="NCBI Taxonomy" id="49249"/>
    <lineage>
        <taxon>Eukaryota</taxon>
        <taxon>Sar</taxon>
        <taxon>Stramenopiles</taxon>
        <taxon>Ochrophyta</taxon>
        <taxon>Bacillariophyta</taxon>
        <taxon>Mediophyceae</taxon>
        <taxon>Lithodesmiophycidae</taxon>
        <taxon>Lithodesmiales</taxon>
        <taxon>Lithodesmiaceae</taxon>
        <taxon>Ditylum</taxon>
    </lineage>
</organism>
<gene>
    <name evidence="1" type="ORF">DBRI1063_LOCUS19688</name>
</gene>
<protein>
    <submittedName>
        <fullName evidence="1">Uncharacterized protein</fullName>
    </submittedName>
</protein>
<dbReference type="AlphaFoldDB" id="A0A7S1ZS30"/>
<proteinExistence type="predicted"/>
<evidence type="ECO:0000313" key="1">
    <source>
        <dbReference type="EMBL" id="CAD9347060.1"/>
    </source>
</evidence>
<reference evidence="1" key="1">
    <citation type="submission" date="2021-01" db="EMBL/GenBank/DDBJ databases">
        <authorList>
            <person name="Corre E."/>
            <person name="Pelletier E."/>
            <person name="Niang G."/>
            <person name="Scheremetjew M."/>
            <person name="Finn R."/>
            <person name="Kale V."/>
            <person name="Holt S."/>
            <person name="Cochrane G."/>
            <person name="Meng A."/>
            <person name="Brown T."/>
            <person name="Cohen L."/>
        </authorList>
    </citation>
    <scope>NUCLEOTIDE SEQUENCE</scope>
    <source>
        <strain evidence="1">Pop2</strain>
    </source>
</reference>
<accession>A0A7S1ZS30</accession>
<dbReference type="EMBL" id="HBGN01030594">
    <property type="protein sequence ID" value="CAD9347060.1"/>
    <property type="molecule type" value="Transcribed_RNA"/>
</dbReference>
<sequence length="126" mass="14439">MQISQVAVYSAGYHLVNGIYKIKKPNIIPAGFDRTCQAMNWDTNQMWKRLSDGERPWFESENESYIYWNRGDGKWWMDGPSGSGVYIVKSNDRLPPRTGWVSLSSGSEYNPSPVVELKVDDDTQEL</sequence>